<dbReference type="Proteomes" id="UP000193136">
    <property type="component" value="Unassembled WGS sequence"/>
</dbReference>
<evidence type="ECO:0000313" key="1">
    <source>
        <dbReference type="EMBL" id="ORJ61340.1"/>
    </source>
</evidence>
<proteinExistence type="predicted"/>
<comment type="caution">
    <text evidence="1">The sequence shown here is derived from an EMBL/GenBank/DDBJ whole genome shotgun (WGS) entry which is preliminary data.</text>
</comment>
<evidence type="ECO:0000313" key="2">
    <source>
        <dbReference type="Proteomes" id="UP000193136"/>
    </source>
</evidence>
<protein>
    <submittedName>
        <fullName evidence="1">Uncharacterized protein</fullName>
    </submittedName>
</protein>
<organism evidence="1 2">
    <name type="scientific">Geothermobacter hydrogeniphilus</name>
    <dbReference type="NCBI Taxonomy" id="1969733"/>
    <lineage>
        <taxon>Bacteria</taxon>
        <taxon>Pseudomonadati</taxon>
        <taxon>Thermodesulfobacteriota</taxon>
        <taxon>Desulfuromonadia</taxon>
        <taxon>Desulfuromonadales</taxon>
        <taxon>Geothermobacteraceae</taxon>
        <taxon>Geothermobacter</taxon>
    </lineage>
</organism>
<dbReference type="AlphaFoldDB" id="A0A1X0Y812"/>
<accession>A0A1X0Y812</accession>
<keyword evidence="2" id="KW-1185">Reference proteome</keyword>
<dbReference type="EMBL" id="NAAD01000006">
    <property type="protein sequence ID" value="ORJ61340.1"/>
    <property type="molecule type" value="Genomic_DNA"/>
</dbReference>
<name>A0A1X0Y812_9BACT</name>
<sequence>MEESYENNIEDTYFHYLFCNIMRPHLKYHPDDYRDAMDFFSREEDLIKISGFVLDAIVLDLSSPITCMQALWEKEFMVPVLSKIPFVINLFLDLFCSAGLVIENGIGVSTYRKIFEPIINNRKNEIDELIRTIGGVPSAAREVYKSIRPIILVFDEKLI</sequence>
<reference evidence="1 2" key="1">
    <citation type="submission" date="2017-03" db="EMBL/GenBank/DDBJ databases">
        <title>Genome sequence of Geothermobacter sp. EPR-M, Deep-Sea Iron Reducer.</title>
        <authorList>
            <person name="Tully B."/>
            <person name="Savalia P."/>
            <person name="Abuyen K."/>
            <person name="Baughan C."/>
            <person name="Romero E."/>
            <person name="Ronkowski C."/>
            <person name="Torres B."/>
            <person name="Tremblay J."/>
            <person name="Trujillo A."/>
            <person name="Tyler M."/>
            <person name="Perez-Rodriguez I."/>
            <person name="Amend J."/>
        </authorList>
    </citation>
    <scope>NUCLEOTIDE SEQUENCE [LARGE SCALE GENOMIC DNA]</scope>
    <source>
        <strain evidence="1 2">EPR-M</strain>
    </source>
</reference>
<gene>
    <name evidence="1" type="ORF">B5V00_06825</name>
</gene>